<dbReference type="InterPro" id="IPR021765">
    <property type="entry name" value="UstYa-like"/>
</dbReference>
<accession>A0A164QGT2</accession>
<feature type="compositionally biased region" description="Polar residues" evidence="3">
    <location>
        <begin position="1"/>
        <end position="19"/>
    </location>
</feature>
<evidence type="ECO:0000256" key="1">
    <source>
        <dbReference type="ARBA" id="ARBA00004685"/>
    </source>
</evidence>
<protein>
    <submittedName>
        <fullName evidence="5">Uncharacterized protein</fullName>
    </submittedName>
</protein>
<comment type="pathway">
    <text evidence="1">Mycotoxin biosynthesis.</text>
</comment>
<evidence type="ECO:0000256" key="2">
    <source>
        <dbReference type="ARBA" id="ARBA00035112"/>
    </source>
</evidence>
<feature type="transmembrane region" description="Helical" evidence="4">
    <location>
        <begin position="47"/>
        <end position="66"/>
    </location>
</feature>
<organism evidence="5 6">
    <name type="scientific">Sistotremastrum niveocremeum HHB9708</name>
    <dbReference type="NCBI Taxonomy" id="1314777"/>
    <lineage>
        <taxon>Eukaryota</taxon>
        <taxon>Fungi</taxon>
        <taxon>Dikarya</taxon>
        <taxon>Basidiomycota</taxon>
        <taxon>Agaricomycotina</taxon>
        <taxon>Agaricomycetes</taxon>
        <taxon>Sistotremastrales</taxon>
        <taxon>Sistotremastraceae</taxon>
        <taxon>Sertulicium</taxon>
        <taxon>Sertulicium niveocremeum</taxon>
    </lineage>
</organism>
<proteinExistence type="inferred from homology"/>
<dbReference type="EMBL" id="KV419426">
    <property type="protein sequence ID" value="KZS89647.1"/>
    <property type="molecule type" value="Genomic_DNA"/>
</dbReference>
<evidence type="ECO:0000256" key="3">
    <source>
        <dbReference type="SAM" id="MobiDB-lite"/>
    </source>
</evidence>
<comment type="similarity">
    <text evidence="2">Belongs to the ustYa family.</text>
</comment>
<sequence>MSSPYQTLSHRAPSPASNSSEDEDLEYTVVNTSDDSIKNDMPSRKRWISLSILVLSLLMNLTLVVFKRPAVLRGASMQPSPSAQVVDPWWDTPGLVYSPAQDAVGYNTRVFDTLGVLGKYHAPPDDETDALWAALYKYDLARIGKDEADKLLNWTSPVPHGDGGQHEYLIGLNVFHELRCLDFIRKSLRPERYGLQRTTSLHIHHRLPRHSDSSSAHKHQHNHDLKIELDPEGELVDGADYCINLLREHIVCHADTTPNVFQWSEDKKMIFPKFDSLHVCRDWDAIVEWSASEARRVDDVDGMPVVVDFL</sequence>
<evidence type="ECO:0000313" key="6">
    <source>
        <dbReference type="Proteomes" id="UP000076722"/>
    </source>
</evidence>
<dbReference type="AlphaFoldDB" id="A0A164QGT2"/>
<keyword evidence="4" id="KW-0812">Transmembrane</keyword>
<reference evidence="5 6" key="1">
    <citation type="journal article" date="2016" name="Mol. Biol. Evol.">
        <title>Comparative Genomics of Early-Diverging Mushroom-Forming Fungi Provides Insights into the Origins of Lignocellulose Decay Capabilities.</title>
        <authorList>
            <person name="Nagy L.G."/>
            <person name="Riley R."/>
            <person name="Tritt A."/>
            <person name="Adam C."/>
            <person name="Daum C."/>
            <person name="Floudas D."/>
            <person name="Sun H."/>
            <person name="Yadav J.S."/>
            <person name="Pangilinan J."/>
            <person name="Larsson K.H."/>
            <person name="Matsuura K."/>
            <person name="Barry K."/>
            <person name="Labutti K."/>
            <person name="Kuo R."/>
            <person name="Ohm R.A."/>
            <person name="Bhattacharya S.S."/>
            <person name="Shirouzu T."/>
            <person name="Yoshinaga Y."/>
            <person name="Martin F.M."/>
            <person name="Grigoriev I.V."/>
            <person name="Hibbett D.S."/>
        </authorList>
    </citation>
    <scope>NUCLEOTIDE SEQUENCE [LARGE SCALE GENOMIC DNA]</scope>
    <source>
        <strain evidence="5 6">HHB9708</strain>
    </source>
</reference>
<keyword evidence="4" id="KW-0472">Membrane</keyword>
<keyword evidence="4" id="KW-1133">Transmembrane helix</keyword>
<dbReference type="Pfam" id="PF11807">
    <property type="entry name" value="UstYa"/>
    <property type="match status" value="1"/>
</dbReference>
<gene>
    <name evidence="5" type="ORF">SISNIDRAFT_552009</name>
</gene>
<dbReference type="Proteomes" id="UP000076722">
    <property type="component" value="Unassembled WGS sequence"/>
</dbReference>
<evidence type="ECO:0000313" key="5">
    <source>
        <dbReference type="EMBL" id="KZS89647.1"/>
    </source>
</evidence>
<name>A0A164QGT2_9AGAM</name>
<dbReference type="PANTHER" id="PTHR33365:SF4">
    <property type="entry name" value="CYCLOCHLOROTINE BIOSYNTHESIS PROTEIN O"/>
    <property type="match status" value="1"/>
</dbReference>
<dbReference type="PANTHER" id="PTHR33365">
    <property type="entry name" value="YALI0B05434P"/>
    <property type="match status" value="1"/>
</dbReference>
<feature type="region of interest" description="Disordered" evidence="3">
    <location>
        <begin position="1"/>
        <end position="24"/>
    </location>
</feature>
<dbReference type="GO" id="GO:0043386">
    <property type="term" value="P:mycotoxin biosynthetic process"/>
    <property type="evidence" value="ECO:0007669"/>
    <property type="project" value="InterPro"/>
</dbReference>
<keyword evidence="6" id="KW-1185">Reference proteome</keyword>
<evidence type="ECO:0000256" key="4">
    <source>
        <dbReference type="SAM" id="Phobius"/>
    </source>
</evidence>